<accession>A0ABP2D4X2</accession>
<evidence type="ECO:0000313" key="1">
    <source>
        <dbReference type="EMBL" id="EDQ03249.1"/>
    </source>
</evidence>
<dbReference type="Proteomes" id="UP000003257">
    <property type="component" value="Unassembled WGS sequence"/>
</dbReference>
<proteinExistence type="predicted"/>
<reference evidence="1 2" key="1">
    <citation type="submission" date="2007-11" db="EMBL/GenBank/DDBJ databases">
        <authorList>
            <person name="Wagner-Dobler I."/>
            <person name="Ferriera S."/>
            <person name="Johnson J."/>
            <person name="Kravitz S."/>
            <person name="Beeson K."/>
            <person name="Sutton G."/>
            <person name="Rogers Y.-H."/>
            <person name="Friedman R."/>
            <person name="Frazier M."/>
            <person name="Venter J.C."/>
        </authorList>
    </citation>
    <scope>NUCLEOTIDE SEQUENCE [LARGE SCALE GENOMIC DNA]</scope>
    <source>
        <strain evidence="1 2">HEL-45</strain>
    </source>
</reference>
<organism evidence="1 2">
    <name type="scientific">Sulfitobacter indolifex HEL-45</name>
    <dbReference type="NCBI Taxonomy" id="391624"/>
    <lineage>
        <taxon>Bacteria</taxon>
        <taxon>Pseudomonadati</taxon>
        <taxon>Pseudomonadota</taxon>
        <taxon>Alphaproteobacteria</taxon>
        <taxon>Rhodobacterales</taxon>
        <taxon>Roseobacteraceae</taxon>
        <taxon>Sulfitobacter</taxon>
    </lineage>
</organism>
<name>A0ABP2D4X2_9RHOB</name>
<dbReference type="EMBL" id="ABID01000028">
    <property type="protein sequence ID" value="EDQ03249.1"/>
    <property type="molecule type" value="Genomic_DNA"/>
</dbReference>
<dbReference type="RefSeq" id="WP_007121166.1">
    <property type="nucleotide sequence ID" value="NZ_ABID01000028.1"/>
</dbReference>
<comment type="caution">
    <text evidence="1">The sequence shown here is derived from an EMBL/GenBank/DDBJ whole genome shotgun (WGS) entry which is preliminary data.</text>
</comment>
<sequence length="203" mass="22444">MHSTAIQIAQAINTDPSVYMPAERPTPKGTARQHQLRAEARFDVGGYMMEFGRAAALYYHKDTRVGEAARLAKAGDALLDYLKSYAAEADEPRDIGWKDPRHAWSRYPVVADDTKALAPVLALLDMPGVRFVFTSLYLGAGFVMSSKLARLLSPEEPFVILSSDRRGCNVIQNALEQLRGKGVDLAAFFREMAQLAALEQKRA</sequence>
<keyword evidence="2" id="KW-1185">Reference proteome</keyword>
<protein>
    <submittedName>
        <fullName evidence="1">Uncharacterized protein</fullName>
    </submittedName>
</protein>
<evidence type="ECO:0000313" key="2">
    <source>
        <dbReference type="Proteomes" id="UP000003257"/>
    </source>
</evidence>
<gene>
    <name evidence="1" type="ORF">OIHEL45_19656</name>
</gene>